<dbReference type="EMBL" id="LR778301">
    <property type="protein sequence ID" value="CAB1369116.1"/>
    <property type="molecule type" value="Genomic_DNA"/>
</dbReference>
<evidence type="ECO:0000313" key="2">
    <source>
        <dbReference type="EMBL" id="CAB1369116.1"/>
    </source>
</evidence>
<organism evidence="2 3">
    <name type="scientific">Denitratisoma oestradiolicum</name>
    <dbReference type="NCBI Taxonomy" id="311182"/>
    <lineage>
        <taxon>Bacteria</taxon>
        <taxon>Pseudomonadati</taxon>
        <taxon>Pseudomonadota</taxon>
        <taxon>Betaproteobacteria</taxon>
        <taxon>Nitrosomonadales</taxon>
        <taxon>Sterolibacteriaceae</taxon>
        <taxon>Denitratisoma</taxon>
    </lineage>
</organism>
<dbReference type="InterPro" id="IPR027417">
    <property type="entry name" value="P-loop_NTPase"/>
</dbReference>
<dbReference type="RefSeq" id="WP_145769116.1">
    <property type="nucleotide sequence ID" value="NZ_LR778301.1"/>
</dbReference>
<dbReference type="Proteomes" id="UP000515733">
    <property type="component" value="Chromosome"/>
</dbReference>
<proteinExistence type="predicted"/>
<dbReference type="SUPFAM" id="SSF52540">
    <property type="entry name" value="P-loop containing nucleoside triphosphate hydrolases"/>
    <property type="match status" value="1"/>
</dbReference>
<sequence length="383" mass="42050">MTQEQSRFSFHRQALAEDLCSSLEGKGLVDNSSGLFLAAPRRTGKSTFLREDLVPEATRRNWSCIYVDLWSDRSRDPALLLAEAIKSAIAEHLGAIAKMAKSTGLDKLNIMGALSFDLSKVGQAGGITLADALAHLADKAGQPVLLIVDEAQHALTSDEGVNAMFALKAARDSLNQGKAGTRLFLVFTGSHRDKLAHLVLKKDQPFFGSQVTPFPLLKQDFTDAYTDWVNARLAAGNQFGKQDMYEAFQWVGHRPELLKTMIGEIALDLGTAGNLGQMLKQGAEGIRNRIWDSMESEVAGLTELQQAVLEVMVKKGKDFSPFTEDSLKAYREILGQEALAAHTVQAALDGLREKNLIWRSARGAYALEDESLAQWFSQIRGNR</sequence>
<dbReference type="OrthoDB" id="8576717at2"/>
<protein>
    <recommendedName>
        <fullName evidence="1">ORC1/DEAH AAA+ ATPase domain-containing protein</fullName>
    </recommendedName>
</protein>
<reference evidence="2 3" key="1">
    <citation type="submission" date="2020-03" db="EMBL/GenBank/DDBJ databases">
        <authorList>
            <consortium name="Genoscope - CEA"/>
            <person name="William W."/>
        </authorList>
    </citation>
    <scope>NUCLEOTIDE SEQUENCE [LARGE SCALE GENOMIC DNA]</scope>
    <source>
        <strain evidence="3">DSM 16959</strain>
    </source>
</reference>
<accession>A0A6S6YMZ8</accession>
<name>A0A6S6YMZ8_9PROT</name>
<dbReference type="GO" id="GO:0016887">
    <property type="term" value="F:ATP hydrolysis activity"/>
    <property type="evidence" value="ECO:0007669"/>
    <property type="project" value="InterPro"/>
</dbReference>
<feature type="domain" description="ORC1/DEAH AAA+ ATPase" evidence="1">
    <location>
        <begin position="35"/>
        <end position="190"/>
    </location>
</feature>
<dbReference type="PANTHER" id="PTHR34301">
    <property type="entry name" value="DNA-BINDING PROTEIN-RELATED"/>
    <property type="match status" value="1"/>
</dbReference>
<keyword evidence="3" id="KW-1185">Reference proteome</keyword>
<dbReference type="Pfam" id="PF13401">
    <property type="entry name" value="AAA_22"/>
    <property type="match status" value="1"/>
</dbReference>
<evidence type="ECO:0000313" key="3">
    <source>
        <dbReference type="Proteomes" id="UP000515733"/>
    </source>
</evidence>
<dbReference type="KEGG" id="doe:DENOEST_1951"/>
<gene>
    <name evidence="2" type="ORF">DENOEST_1951</name>
</gene>
<dbReference type="InterPro" id="IPR049945">
    <property type="entry name" value="AAA_22"/>
</dbReference>
<dbReference type="AlphaFoldDB" id="A0A6S6YMZ8"/>
<dbReference type="PANTHER" id="PTHR34301:SF8">
    <property type="entry name" value="ATPASE DOMAIN-CONTAINING PROTEIN"/>
    <property type="match status" value="1"/>
</dbReference>
<dbReference type="Gene3D" id="3.40.50.300">
    <property type="entry name" value="P-loop containing nucleotide triphosphate hydrolases"/>
    <property type="match status" value="1"/>
</dbReference>
<evidence type="ECO:0000259" key="1">
    <source>
        <dbReference type="Pfam" id="PF13401"/>
    </source>
</evidence>